<feature type="region of interest" description="Disordered" evidence="6">
    <location>
        <begin position="1"/>
        <end position="22"/>
    </location>
</feature>
<evidence type="ECO:0000256" key="3">
    <source>
        <dbReference type="ARBA" id="ARBA00023013"/>
    </source>
</evidence>
<dbReference type="InterPro" id="IPR003175">
    <property type="entry name" value="CDI_dom"/>
</dbReference>
<keyword evidence="9" id="KW-1185">Reference proteome</keyword>
<protein>
    <submittedName>
        <fullName evidence="8">CDI domain-containing protein</fullName>
    </submittedName>
</protein>
<evidence type="ECO:0000313" key="9">
    <source>
        <dbReference type="Proteomes" id="UP000005237"/>
    </source>
</evidence>
<evidence type="ECO:0000256" key="5">
    <source>
        <dbReference type="ARBA" id="ARBA00023306"/>
    </source>
</evidence>
<evidence type="ECO:0000313" key="8">
    <source>
        <dbReference type="EnsemblMetazoa" id="CJA15625.1"/>
    </source>
</evidence>
<sequence>MAATNIGETKKKSARCLFGRPDPEQVSRQLNARLDRMYKEDSRKWNFDFSGGVPIVGPGGDYQFESISASDVPHFYHDRTIRSSRKIIRRREYTPVSDTVEAPEELQKQLLLVNEPEQQLLIASTSGHVQSYVKPVTRSSTAKKATEQQEVDTLKQTKLTKPVSKIVPVS</sequence>
<dbReference type="GO" id="GO:0005634">
    <property type="term" value="C:nucleus"/>
    <property type="evidence" value="ECO:0007669"/>
    <property type="project" value="UniProtKB-SubCell"/>
</dbReference>
<comment type="similarity">
    <text evidence="2">Belongs to the CDI family.</text>
</comment>
<dbReference type="Proteomes" id="UP000005237">
    <property type="component" value="Unassembled WGS sequence"/>
</dbReference>
<organism evidence="8 9">
    <name type="scientific">Caenorhabditis japonica</name>
    <dbReference type="NCBI Taxonomy" id="281687"/>
    <lineage>
        <taxon>Eukaryota</taxon>
        <taxon>Metazoa</taxon>
        <taxon>Ecdysozoa</taxon>
        <taxon>Nematoda</taxon>
        <taxon>Chromadorea</taxon>
        <taxon>Rhabditida</taxon>
        <taxon>Rhabditina</taxon>
        <taxon>Rhabditomorpha</taxon>
        <taxon>Rhabditoidea</taxon>
        <taxon>Rhabditidae</taxon>
        <taxon>Peloderinae</taxon>
        <taxon>Caenorhabditis</taxon>
    </lineage>
</organism>
<dbReference type="PANTHER" id="PTHR10265">
    <property type="entry name" value="CYCLIN-DEPENDENT KINASE INHIBITOR 1"/>
    <property type="match status" value="1"/>
</dbReference>
<dbReference type="Pfam" id="PF02234">
    <property type="entry name" value="CDI"/>
    <property type="match status" value="1"/>
</dbReference>
<reference evidence="9" key="1">
    <citation type="submission" date="2010-08" db="EMBL/GenBank/DDBJ databases">
        <authorList>
            <consortium name="Caenorhabditis japonica Sequencing Consortium"/>
            <person name="Wilson R.K."/>
        </authorList>
    </citation>
    <scope>NUCLEOTIDE SEQUENCE [LARGE SCALE GENOMIC DNA]</scope>
    <source>
        <strain evidence="9">DF5081</strain>
    </source>
</reference>
<dbReference type="EnsemblMetazoa" id="CJA15625.1">
    <property type="protein sequence ID" value="CJA15625.1"/>
    <property type="gene ID" value="WBGene00134829"/>
</dbReference>
<dbReference type="AlphaFoldDB" id="A0A8R1HYF4"/>
<name>A0A8R1HYF4_CAEJA</name>
<evidence type="ECO:0000256" key="2">
    <source>
        <dbReference type="ARBA" id="ARBA00006726"/>
    </source>
</evidence>
<dbReference type="InterPro" id="IPR044898">
    <property type="entry name" value="CDI_dom_sf"/>
</dbReference>
<proteinExistence type="inferred from homology"/>
<comment type="subcellular location">
    <subcellularLocation>
        <location evidence="1">Nucleus</location>
    </subcellularLocation>
</comment>
<keyword evidence="3" id="KW-0649">Protein kinase inhibitor</keyword>
<dbReference type="GO" id="GO:0004861">
    <property type="term" value="F:cyclin-dependent protein serine/threonine kinase inhibitor activity"/>
    <property type="evidence" value="ECO:0007669"/>
    <property type="project" value="InterPro"/>
</dbReference>
<feature type="domain" description="Cyclin-dependent kinase inhibitor" evidence="7">
    <location>
        <begin position="16"/>
        <end position="66"/>
    </location>
</feature>
<dbReference type="Gene3D" id="4.10.365.10">
    <property type="entry name" value="p27"/>
    <property type="match status" value="1"/>
</dbReference>
<reference evidence="8" key="2">
    <citation type="submission" date="2022-06" db="UniProtKB">
        <authorList>
            <consortium name="EnsemblMetazoa"/>
        </authorList>
    </citation>
    <scope>IDENTIFICATION</scope>
    <source>
        <strain evidence="8">DF5081</strain>
    </source>
</reference>
<evidence type="ECO:0000256" key="6">
    <source>
        <dbReference type="SAM" id="MobiDB-lite"/>
    </source>
</evidence>
<evidence type="ECO:0000256" key="1">
    <source>
        <dbReference type="ARBA" id="ARBA00004123"/>
    </source>
</evidence>
<dbReference type="GO" id="GO:0051726">
    <property type="term" value="P:regulation of cell cycle"/>
    <property type="evidence" value="ECO:0007669"/>
    <property type="project" value="InterPro"/>
</dbReference>
<dbReference type="PANTHER" id="PTHR10265:SF45">
    <property type="entry name" value="DACAPO"/>
    <property type="match status" value="1"/>
</dbReference>
<keyword evidence="4" id="KW-0539">Nucleus</keyword>
<accession>A0A8R1HYF4</accession>
<evidence type="ECO:0000259" key="7">
    <source>
        <dbReference type="Pfam" id="PF02234"/>
    </source>
</evidence>
<evidence type="ECO:0000256" key="4">
    <source>
        <dbReference type="ARBA" id="ARBA00023242"/>
    </source>
</evidence>
<keyword evidence="5" id="KW-0131">Cell cycle</keyword>